<dbReference type="Pfam" id="PF25601">
    <property type="entry name" value="AAA_lid_14"/>
    <property type="match status" value="1"/>
</dbReference>
<dbReference type="InterPro" id="IPR000014">
    <property type="entry name" value="PAS"/>
</dbReference>
<keyword evidence="6" id="KW-0175">Coiled coil</keyword>
<dbReference type="RefSeq" id="WP_216572152.1">
    <property type="nucleotide sequence ID" value="NZ_JAHLOQ010000059.1"/>
</dbReference>
<dbReference type="Proteomes" id="UP001196301">
    <property type="component" value="Unassembled WGS sequence"/>
</dbReference>
<feature type="coiled-coil region" evidence="6">
    <location>
        <begin position="553"/>
        <end position="598"/>
    </location>
</feature>
<feature type="domain" description="Sigma-54 factor interaction" evidence="7">
    <location>
        <begin position="281"/>
        <end position="511"/>
    </location>
</feature>
<dbReference type="PROSITE" id="PS00688">
    <property type="entry name" value="SIGMA54_INTERACT_3"/>
    <property type="match status" value="1"/>
</dbReference>
<dbReference type="InterPro" id="IPR025943">
    <property type="entry name" value="Sigma_54_int_dom_ATP-bd_2"/>
</dbReference>
<dbReference type="InterPro" id="IPR013767">
    <property type="entry name" value="PAS_fold"/>
</dbReference>
<dbReference type="PANTHER" id="PTHR32071">
    <property type="entry name" value="TRANSCRIPTIONAL REGULATORY PROTEIN"/>
    <property type="match status" value="1"/>
</dbReference>
<keyword evidence="4" id="KW-0238">DNA-binding</keyword>
<dbReference type="CDD" id="cd00009">
    <property type="entry name" value="AAA"/>
    <property type="match status" value="1"/>
</dbReference>
<accession>A0ABS6E030</accession>
<dbReference type="EMBL" id="JAHLOQ010000059">
    <property type="protein sequence ID" value="MBU5337447.1"/>
    <property type="molecule type" value="Genomic_DNA"/>
</dbReference>
<dbReference type="PROSITE" id="PS00676">
    <property type="entry name" value="SIGMA54_INTERACT_2"/>
    <property type="match status" value="1"/>
</dbReference>
<evidence type="ECO:0000259" key="7">
    <source>
        <dbReference type="PROSITE" id="PS50045"/>
    </source>
</evidence>
<proteinExistence type="predicted"/>
<comment type="caution">
    <text evidence="9">The sequence shown here is derived from an EMBL/GenBank/DDBJ whole genome shotgun (WGS) entry which is preliminary data.</text>
</comment>
<organism evidence="9 10">
    <name type="scientific">Intestinibacter bartlettii</name>
    <dbReference type="NCBI Taxonomy" id="261299"/>
    <lineage>
        <taxon>Bacteria</taxon>
        <taxon>Bacillati</taxon>
        <taxon>Bacillota</taxon>
        <taxon>Clostridia</taxon>
        <taxon>Peptostreptococcales</taxon>
        <taxon>Peptostreptococcaceae</taxon>
        <taxon>Intestinibacter</taxon>
    </lineage>
</organism>
<dbReference type="InterPro" id="IPR025944">
    <property type="entry name" value="Sigma_54_int_dom_CS"/>
</dbReference>
<evidence type="ECO:0000259" key="8">
    <source>
        <dbReference type="PROSITE" id="PS50112"/>
    </source>
</evidence>
<evidence type="ECO:0000256" key="5">
    <source>
        <dbReference type="ARBA" id="ARBA00023163"/>
    </source>
</evidence>
<evidence type="ECO:0000256" key="4">
    <source>
        <dbReference type="ARBA" id="ARBA00023125"/>
    </source>
</evidence>
<protein>
    <submittedName>
        <fullName evidence="9">Sigma 54-interacting transcriptional regulator</fullName>
    </submittedName>
</protein>
<dbReference type="PROSITE" id="PS50045">
    <property type="entry name" value="SIGMA54_INTERACT_4"/>
    <property type="match status" value="1"/>
</dbReference>
<evidence type="ECO:0000313" key="9">
    <source>
        <dbReference type="EMBL" id="MBU5337447.1"/>
    </source>
</evidence>
<dbReference type="InterPro" id="IPR003593">
    <property type="entry name" value="AAA+_ATPase"/>
</dbReference>
<dbReference type="InterPro" id="IPR058031">
    <property type="entry name" value="AAA_lid_NorR"/>
</dbReference>
<evidence type="ECO:0000256" key="3">
    <source>
        <dbReference type="ARBA" id="ARBA00023015"/>
    </source>
</evidence>
<sequence>MITMKELENIKNDIQNIAEAILSVLNIDVTIVDEDFVRVAGTGKYIGKIGDKVDGYSAFKKSFIEQVSIFIEDPKNSPICKSCDHIHGCKEFAEVCCPIVLDGKSYGVIGLIAFDEEQSKIMKNNIDDFMNFLKKMADLISGKLKAQIKTEELEVEKKKLEILLDSMDKAVISIDINGYVDKYNHKFKELFNLSDNDLLHKNMFDVLNFIKRTNENNFSKYKMGSFSYNKRQRNVKGIYNINKIIIKGKFKGYVIDFIEKKEAIKNYNKMNKEYKITLENIIGSSNLIVQTKRNALIASRSMSTILITGESGTGKELFARSIHNHSDRADMPFVTVNCAAIPDNLLESELFGYEEGAFTGAKKGGKLGKFELADKGTIFLDEIGDMSLHLQAKLLRVLQERELDKIGGKSNIFIDVRIIAATNKNLEDMVKNGSFREDLYYRLNVIPIKLPSLRERREDIPLLINYMIDEYSNKLGKEILGVDDNVKHLLINYSWPGNIRELQNVIEYSINMSQSKILTLDCIPKSLTTVEDDVKYDDIGQIRTLEELEIREIKKALDKYKDYKKDKELAAKALGISRATLYRKLEKYKDRINVYLNQK</sequence>
<dbReference type="Pfam" id="PF02954">
    <property type="entry name" value="HTH_8"/>
    <property type="match status" value="1"/>
</dbReference>
<feature type="coiled-coil region" evidence="6">
    <location>
        <begin position="143"/>
        <end position="170"/>
    </location>
</feature>
<evidence type="ECO:0000256" key="6">
    <source>
        <dbReference type="SAM" id="Coils"/>
    </source>
</evidence>
<evidence type="ECO:0000256" key="2">
    <source>
        <dbReference type="ARBA" id="ARBA00022840"/>
    </source>
</evidence>
<reference evidence="9 10" key="1">
    <citation type="submission" date="2021-06" db="EMBL/GenBank/DDBJ databases">
        <authorList>
            <person name="Sun Q."/>
            <person name="Li D."/>
        </authorList>
    </citation>
    <scope>NUCLEOTIDE SEQUENCE [LARGE SCALE GENOMIC DNA]</scope>
    <source>
        <strain evidence="9 10">N19</strain>
    </source>
</reference>
<dbReference type="InterPro" id="IPR002078">
    <property type="entry name" value="Sigma_54_int"/>
</dbReference>
<keyword evidence="2" id="KW-0067">ATP-binding</keyword>
<evidence type="ECO:0000313" key="10">
    <source>
        <dbReference type="Proteomes" id="UP001196301"/>
    </source>
</evidence>
<dbReference type="SMART" id="SM00382">
    <property type="entry name" value="AAA"/>
    <property type="match status" value="1"/>
</dbReference>
<dbReference type="Pfam" id="PF00158">
    <property type="entry name" value="Sigma54_activat"/>
    <property type="match status" value="1"/>
</dbReference>
<keyword evidence="10" id="KW-1185">Reference proteome</keyword>
<keyword evidence="1" id="KW-0547">Nucleotide-binding</keyword>
<name>A0ABS6E030_9FIRM</name>
<dbReference type="PANTHER" id="PTHR32071:SF57">
    <property type="entry name" value="C4-DICARBOXYLATE TRANSPORT TRANSCRIPTIONAL REGULATORY PROTEIN DCTD"/>
    <property type="match status" value="1"/>
</dbReference>
<dbReference type="InterPro" id="IPR002197">
    <property type="entry name" value="HTH_Fis"/>
</dbReference>
<dbReference type="Pfam" id="PF00989">
    <property type="entry name" value="PAS"/>
    <property type="match status" value="1"/>
</dbReference>
<keyword evidence="5" id="KW-0804">Transcription</keyword>
<feature type="domain" description="PAS" evidence="8">
    <location>
        <begin position="156"/>
        <end position="210"/>
    </location>
</feature>
<dbReference type="InterPro" id="IPR025662">
    <property type="entry name" value="Sigma_54_int_dom_ATP-bd_1"/>
</dbReference>
<dbReference type="PROSITE" id="PS50112">
    <property type="entry name" value="PAS"/>
    <property type="match status" value="1"/>
</dbReference>
<keyword evidence="3" id="KW-0805">Transcription regulation</keyword>
<dbReference type="PROSITE" id="PS00675">
    <property type="entry name" value="SIGMA54_INTERACT_1"/>
    <property type="match status" value="1"/>
</dbReference>
<gene>
    <name evidence="9" type="ORF">KQI20_13465</name>
</gene>
<evidence type="ECO:0000256" key="1">
    <source>
        <dbReference type="ARBA" id="ARBA00022741"/>
    </source>
</evidence>